<comment type="similarity">
    <text evidence="1">In the C-terminal section; belongs to the transposase 35 family.</text>
</comment>
<evidence type="ECO:0000313" key="8">
    <source>
        <dbReference type="Proteomes" id="UP000611554"/>
    </source>
</evidence>
<accession>A0ABQ2QYN9</accession>
<evidence type="ECO:0008006" key="9">
    <source>
        <dbReference type="Google" id="ProtNLM"/>
    </source>
</evidence>
<evidence type="ECO:0000256" key="2">
    <source>
        <dbReference type="ARBA" id="ARBA00022578"/>
    </source>
</evidence>
<proteinExistence type="inferred from homology"/>
<name>A0ABQ2QYN9_9ACTN</name>
<keyword evidence="4" id="KW-0233">DNA recombination</keyword>
<evidence type="ECO:0000259" key="5">
    <source>
        <dbReference type="Pfam" id="PF01385"/>
    </source>
</evidence>
<dbReference type="NCBIfam" id="NF040570">
    <property type="entry name" value="guided_TnpB"/>
    <property type="match status" value="1"/>
</dbReference>
<dbReference type="Pfam" id="PF07282">
    <property type="entry name" value="Cas12f1-like_TNB"/>
    <property type="match status" value="1"/>
</dbReference>
<evidence type="ECO:0000256" key="3">
    <source>
        <dbReference type="ARBA" id="ARBA00023125"/>
    </source>
</evidence>
<sequence>MKILANFTLHTGMTPHPGSRTAKGSANRNKAAAKVARAHTKVADTRRDFAHKLSTQIIRDNQAAYVENLSVKGLARTRLAMSVHDAGWSRFIGMLEYKAARYGRHFAGIDRWFPSSKLCSACGAVAESMIWPGRTGPVPDVLYSAAGNSADEHWFNRGIIGWDFEVGADEVGPEEGLAQPPNAG</sequence>
<gene>
    <name evidence="7" type="ORF">GCM10010140_35490</name>
</gene>
<dbReference type="EMBL" id="BMQJ01000008">
    <property type="protein sequence ID" value="GGQ02302.1"/>
    <property type="molecule type" value="Genomic_DNA"/>
</dbReference>
<dbReference type="NCBIfam" id="TIGR01766">
    <property type="entry name" value="IS200/IS605 family accessory protein TnpB-like domain"/>
    <property type="match status" value="1"/>
</dbReference>
<protein>
    <recommendedName>
        <fullName evidence="9">Transposase</fullName>
    </recommendedName>
</protein>
<keyword evidence="3" id="KW-0238">DNA-binding</keyword>
<feature type="domain" description="Cas12f1-like TNB" evidence="6">
    <location>
        <begin position="88"/>
        <end position="125"/>
    </location>
</feature>
<keyword evidence="8" id="KW-1185">Reference proteome</keyword>
<evidence type="ECO:0000313" key="7">
    <source>
        <dbReference type="EMBL" id="GGQ02302.1"/>
    </source>
</evidence>
<evidence type="ECO:0000256" key="4">
    <source>
        <dbReference type="ARBA" id="ARBA00023172"/>
    </source>
</evidence>
<feature type="domain" description="Probable transposase IS891/IS1136/IS1341" evidence="5">
    <location>
        <begin position="19"/>
        <end position="76"/>
    </location>
</feature>
<dbReference type="InterPro" id="IPR010095">
    <property type="entry name" value="Cas12f1-like_TNB"/>
</dbReference>
<comment type="caution">
    <text evidence="7">The sequence shown here is derived from an EMBL/GenBank/DDBJ whole genome shotgun (WGS) entry which is preliminary data.</text>
</comment>
<dbReference type="InterPro" id="IPR001959">
    <property type="entry name" value="Transposase"/>
</dbReference>
<reference evidence="8" key="1">
    <citation type="journal article" date="2019" name="Int. J. Syst. Evol. Microbiol.">
        <title>The Global Catalogue of Microorganisms (GCM) 10K type strain sequencing project: providing services to taxonomists for standard genome sequencing and annotation.</title>
        <authorList>
            <consortium name="The Broad Institute Genomics Platform"/>
            <consortium name="The Broad Institute Genome Sequencing Center for Infectious Disease"/>
            <person name="Wu L."/>
            <person name="Ma J."/>
        </authorList>
    </citation>
    <scope>NUCLEOTIDE SEQUENCE [LARGE SCALE GENOMIC DNA]</scope>
    <source>
        <strain evidence="8">JCM 3115</strain>
    </source>
</reference>
<evidence type="ECO:0000259" key="6">
    <source>
        <dbReference type="Pfam" id="PF07282"/>
    </source>
</evidence>
<organism evidence="7 8">
    <name type="scientific">Streptosporangium pseudovulgare</name>
    <dbReference type="NCBI Taxonomy" id="35765"/>
    <lineage>
        <taxon>Bacteria</taxon>
        <taxon>Bacillati</taxon>
        <taxon>Actinomycetota</taxon>
        <taxon>Actinomycetes</taxon>
        <taxon>Streptosporangiales</taxon>
        <taxon>Streptosporangiaceae</taxon>
        <taxon>Streptosporangium</taxon>
    </lineage>
</organism>
<dbReference type="Proteomes" id="UP000611554">
    <property type="component" value="Unassembled WGS sequence"/>
</dbReference>
<dbReference type="Pfam" id="PF01385">
    <property type="entry name" value="OrfB_IS605"/>
    <property type="match status" value="1"/>
</dbReference>
<evidence type="ECO:0000256" key="1">
    <source>
        <dbReference type="ARBA" id="ARBA00008761"/>
    </source>
</evidence>
<keyword evidence="2" id="KW-0815">Transposition</keyword>